<dbReference type="GO" id="GO:0071222">
    <property type="term" value="P:cellular response to lipopolysaccharide"/>
    <property type="evidence" value="ECO:0007669"/>
    <property type="project" value="TreeGrafter"/>
</dbReference>
<feature type="transmembrane region" description="Helical" evidence="12">
    <location>
        <begin position="182"/>
        <end position="207"/>
    </location>
</feature>
<keyword evidence="16" id="KW-1185">Reference proteome</keyword>
<keyword evidence="3 12" id="KW-0812">Transmembrane</keyword>
<evidence type="ECO:0000256" key="10">
    <source>
        <dbReference type="ARBA" id="ARBA00023319"/>
    </source>
</evidence>
<gene>
    <name evidence="15" type="ORF">AALO_G00035960</name>
</gene>
<keyword evidence="5 12" id="KW-1133">Transmembrane helix</keyword>
<feature type="signal peptide" evidence="13">
    <location>
        <begin position="1"/>
        <end position="22"/>
    </location>
</feature>
<evidence type="ECO:0000313" key="16">
    <source>
        <dbReference type="Proteomes" id="UP000823561"/>
    </source>
</evidence>
<dbReference type="PANTHER" id="PTHR25466:SF14">
    <property type="entry name" value="BUTYROPHILIN SUBFAMILY 2 MEMBER A2-LIKE-RELATED"/>
    <property type="match status" value="1"/>
</dbReference>
<keyword evidence="2" id="KW-1003">Cell membrane</keyword>
<dbReference type="GO" id="GO:0006955">
    <property type="term" value="P:immune response"/>
    <property type="evidence" value="ECO:0007669"/>
    <property type="project" value="TreeGrafter"/>
</dbReference>
<sequence>MFSCRKSVLLFLMIAYSGGVGALTHEALHQHTAPEVQPQTTKDTAAPKAPKALQLLATLGQTALLPCDLPDPPPSLRDLRLFWQTAKRHEVVHVFIKGREEFEHQSPAYHNKTRLFTSQLQFGNFSLELRNVSEHDNLTTFQCVVCYGSLDCKTTLIDLWTVERKDDGGKEESVAPPADRRVWHIGIPATACLLGLLILTFIICLCLGTGNKSSSSSPYNSTDPERGKGPQNDHLMAEESTVELEMREEDGGERKREREEDGGAREQKQDGGGRGPWQWSTALCPCRTDTVEDKNNNNNNSNGRSISALPV</sequence>
<keyword evidence="4 13" id="KW-0732">Signal</keyword>
<dbReference type="GO" id="GO:0042102">
    <property type="term" value="P:positive regulation of T cell proliferation"/>
    <property type="evidence" value="ECO:0007669"/>
    <property type="project" value="TreeGrafter"/>
</dbReference>
<evidence type="ECO:0000256" key="3">
    <source>
        <dbReference type="ARBA" id="ARBA00022692"/>
    </source>
</evidence>
<evidence type="ECO:0000313" key="15">
    <source>
        <dbReference type="EMBL" id="KAG5282900.1"/>
    </source>
</evidence>
<dbReference type="PANTHER" id="PTHR25466">
    <property type="entry name" value="T-LYMPHOCYTE ACTIVATION ANTIGEN"/>
    <property type="match status" value="1"/>
</dbReference>
<evidence type="ECO:0000256" key="1">
    <source>
        <dbReference type="ARBA" id="ARBA00004251"/>
    </source>
</evidence>
<feature type="chain" id="PRO_5043551817" description="Ig-like domain-containing protein" evidence="13">
    <location>
        <begin position="23"/>
        <end position="311"/>
    </location>
</feature>
<reference evidence="15" key="1">
    <citation type="submission" date="2020-10" db="EMBL/GenBank/DDBJ databases">
        <title>Chromosome-scale genome assembly of the Allis shad, Alosa alosa.</title>
        <authorList>
            <person name="Margot Z."/>
            <person name="Christophe K."/>
            <person name="Cabau C."/>
            <person name="Louis A."/>
            <person name="Berthelot C."/>
            <person name="Parey E."/>
            <person name="Roest Crollius H."/>
            <person name="Montfort J."/>
            <person name="Robinson-Rechavi M."/>
            <person name="Bucao C."/>
            <person name="Bouchez O."/>
            <person name="Gislard M."/>
            <person name="Lluch J."/>
            <person name="Milhes M."/>
            <person name="Lampietro C."/>
            <person name="Lopez Roques C."/>
            <person name="Donnadieu C."/>
            <person name="Braasch I."/>
            <person name="Desvignes T."/>
            <person name="Postlethwait J."/>
            <person name="Bobe J."/>
            <person name="Guiguen Y."/>
        </authorList>
    </citation>
    <scope>NUCLEOTIDE SEQUENCE</scope>
    <source>
        <strain evidence="15">M-15738</strain>
        <tissue evidence="15">Blood</tissue>
    </source>
</reference>
<name>A0AAV6H6V9_9TELE</name>
<feature type="compositionally biased region" description="Basic and acidic residues" evidence="11">
    <location>
        <begin position="252"/>
        <end position="271"/>
    </location>
</feature>
<dbReference type="InterPro" id="IPR013783">
    <property type="entry name" value="Ig-like_fold"/>
</dbReference>
<keyword evidence="7" id="KW-1015">Disulfide bond</keyword>
<protein>
    <recommendedName>
        <fullName evidence="14">Ig-like domain-containing protein</fullName>
    </recommendedName>
</protein>
<dbReference type="InterPro" id="IPR051713">
    <property type="entry name" value="T-cell_Activation_Regulation"/>
</dbReference>
<evidence type="ECO:0000256" key="5">
    <source>
        <dbReference type="ARBA" id="ARBA00022989"/>
    </source>
</evidence>
<keyword evidence="8" id="KW-0675">Receptor</keyword>
<dbReference type="Proteomes" id="UP000823561">
    <property type="component" value="Chromosome 3"/>
</dbReference>
<dbReference type="EMBL" id="JADWDJ010000003">
    <property type="protein sequence ID" value="KAG5282900.1"/>
    <property type="molecule type" value="Genomic_DNA"/>
</dbReference>
<dbReference type="InterPro" id="IPR007110">
    <property type="entry name" value="Ig-like_dom"/>
</dbReference>
<evidence type="ECO:0000256" key="12">
    <source>
        <dbReference type="SAM" id="Phobius"/>
    </source>
</evidence>
<evidence type="ECO:0000256" key="9">
    <source>
        <dbReference type="ARBA" id="ARBA00023180"/>
    </source>
</evidence>
<proteinExistence type="predicted"/>
<dbReference type="Gene3D" id="2.60.40.10">
    <property type="entry name" value="Immunoglobulins"/>
    <property type="match status" value="1"/>
</dbReference>
<feature type="domain" description="Ig-like" evidence="14">
    <location>
        <begin position="50"/>
        <end position="145"/>
    </location>
</feature>
<comment type="caution">
    <text evidence="15">The sequence shown here is derived from an EMBL/GenBank/DDBJ whole genome shotgun (WGS) entry which is preliminary data.</text>
</comment>
<dbReference type="AlphaFoldDB" id="A0AAV6H6V9"/>
<evidence type="ECO:0000256" key="6">
    <source>
        <dbReference type="ARBA" id="ARBA00023136"/>
    </source>
</evidence>
<evidence type="ECO:0000256" key="2">
    <source>
        <dbReference type="ARBA" id="ARBA00022475"/>
    </source>
</evidence>
<dbReference type="InterPro" id="IPR036179">
    <property type="entry name" value="Ig-like_dom_sf"/>
</dbReference>
<dbReference type="GO" id="GO:0007166">
    <property type="term" value="P:cell surface receptor signaling pathway"/>
    <property type="evidence" value="ECO:0007669"/>
    <property type="project" value="TreeGrafter"/>
</dbReference>
<dbReference type="GO" id="GO:0009897">
    <property type="term" value="C:external side of plasma membrane"/>
    <property type="evidence" value="ECO:0007669"/>
    <property type="project" value="TreeGrafter"/>
</dbReference>
<evidence type="ECO:0000256" key="8">
    <source>
        <dbReference type="ARBA" id="ARBA00023170"/>
    </source>
</evidence>
<evidence type="ECO:0000256" key="4">
    <source>
        <dbReference type="ARBA" id="ARBA00022729"/>
    </source>
</evidence>
<feature type="region of interest" description="Disordered" evidence="11">
    <location>
        <begin position="211"/>
        <end position="311"/>
    </location>
</feature>
<dbReference type="GO" id="GO:0042130">
    <property type="term" value="P:negative regulation of T cell proliferation"/>
    <property type="evidence" value="ECO:0007669"/>
    <property type="project" value="TreeGrafter"/>
</dbReference>
<keyword evidence="6 12" id="KW-0472">Membrane</keyword>
<accession>A0AAV6H6V9</accession>
<evidence type="ECO:0000256" key="7">
    <source>
        <dbReference type="ARBA" id="ARBA00023157"/>
    </source>
</evidence>
<dbReference type="SUPFAM" id="SSF48726">
    <property type="entry name" value="Immunoglobulin"/>
    <property type="match status" value="1"/>
</dbReference>
<dbReference type="GO" id="GO:0031295">
    <property type="term" value="P:T cell costimulation"/>
    <property type="evidence" value="ECO:0007669"/>
    <property type="project" value="TreeGrafter"/>
</dbReference>
<keyword evidence="10" id="KW-0393">Immunoglobulin domain</keyword>
<feature type="compositionally biased region" description="Acidic residues" evidence="11">
    <location>
        <begin position="240"/>
        <end position="251"/>
    </location>
</feature>
<comment type="subcellular location">
    <subcellularLocation>
        <location evidence="1">Cell membrane</location>
        <topology evidence="1">Single-pass type I membrane protein</topology>
    </subcellularLocation>
</comment>
<dbReference type="PROSITE" id="PS50835">
    <property type="entry name" value="IG_LIKE"/>
    <property type="match status" value="1"/>
</dbReference>
<evidence type="ECO:0000259" key="14">
    <source>
        <dbReference type="PROSITE" id="PS50835"/>
    </source>
</evidence>
<evidence type="ECO:0000256" key="11">
    <source>
        <dbReference type="SAM" id="MobiDB-lite"/>
    </source>
</evidence>
<evidence type="ECO:0000256" key="13">
    <source>
        <dbReference type="SAM" id="SignalP"/>
    </source>
</evidence>
<keyword evidence="9" id="KW-0325">Glycoprotein</keyword>
<organism evidence="15 16">
    <name type="scientific">Alosa alosa</name>
    <name type="common">allis shad</name>
    <dbReference type="NCBI Taxonomy" id="278164"/>
    <lineage>
        <taxon>Eukaryota</taxon>
        <taxon>Metazoa</taxon>
        <taxon>Chordata</taxon>
        <taxon>Craniata</taxon>
        <taxon>Vertebrata</taxon>
        <taxon>Euteleostomi</taxon>
        <taxon>Actinopterygii</taxon>
        <taxon>Neopterygii</taxon>
        <taxon>Teleostei</taxon>
        <taxon>Clupei</taxon>
        <taxon>Clupeiformes</taxon>
        <taxon>Clupeoidei</taxon>
        <taxon>Clupeidae</taxon>
        <taxon>Alosa</taxon>
    </lineage>
</organism>